<comment type="caution">
    <text evidence="1">The sequence shown here is derived from an EMBL/GenBank/DDBJ whole genome shotgun (WGS) entry which is preliminary data.</text>
</comment>
<organism evidence="1 2">
    <name type="scientific">Elysia marginata</name>
    <dbReference type="NCBI Taxonomy" id="1093978"/>
    <lineage>
        <taxon>Eukaryota</taxon>
        <taxon>Metazoa</taxon>
        <taxon>Spiralia</taxon>
        <taxon>Lophotrochozoa</taxon>
        <taxon>Mollusca</taxon>
        <taxon>Gastropoda</taxon>
        <taxon>Heterobranchia</taxon>
        <taxon>Euthyneura</taxon>
        <taxon>Panpulmonata</taxon>
        <taxon>Sacoglossa</taxon>
        <taxon>Placobranchoidea</taxon>
        <taxon>Plakobranchidae</taxon>
        <taxon>Elysia</taxon>
    </lineage>
</organism>
<evidence type="ECO:0000313" key="2">
    <source>
        <dbReference type="Proteomes" id="UP000762676"/>
    </source>
</evidence>
<evidence type="ECO:0008006" key="3">
    <source>
        <dbReference type="Google" id="ProtNLM"/>
    </source>
</evidence>
<accession>A0AAV4EWX0</accession>
<keyword evidence="2" id="KW-1185">Reference proteome</keyword>
<reference evidence="1 2" key="1">
    <citation type="journal article" date="2021" name="Elife">
        <title>Chloroplast acquisition without the gene transfer in kleptoplastic sea slugs, Plakobranchus ocellatus.</title>
        <authorList>
            <person name="Maeda T."/>
            <person name="Takahashi S."/>
            <person name="Yoshida T."/>
            <person name="Shimamura S."/>
            <person name="Takaki Y."/>
            <person name="Nagai Y."/>
            <person name="Toyoda A."/>
            <person name="Suzuki Y."/>
            <person name="Arimoto A."/>
            <person name="Ishii H."/>
            <person name="Satoh N."/>
            <person name="Nishiyama T."/>
            <person name="Hasebe M."/>
            <person name="Maruyama T."/>
            <person name="Minagawa J."/>
            <person name="Obokata J."/>
            <person name="Shigenobu S."/>
        </authorList>
    </citation>
    <scope>NUCLEOTIDE SEQUENCE [LARGE SCALE GENOMIC DNA]</scope>
</reference>
<gene>
    <name evidence="1" type="ORF">ElyMa_003650500</name>
</gene>
<dbReference type="EMBL" id="BMAT01007483">
    <property type="protein sequence ID" value="GFR65205.1"/>
    <property type="molecule type" value="Genomic_DNA"/>
</dbReference>
<dbReference type="AlphaFoldDB" id="A0AAV4EWX0"/>
<name>A0AAV4EWX0_9GAST</name>
<evidence type="ECO:0000313" key="1">
    <source>
        <dbReference type="EMBL" id="GFR65205.1"/>
    </source>
</evidence>
<sequence length="157" mass="17279">MLSLAIKAEKKNMILRQLSKNTRYLVTVLFQLSTHTYKRCAAWALHHQSRFLVGSALHHHNPRQKAKQSNSTGSITMKGFIAVVCLSLLVAVVNCQTEGETDNSMAATCEQVCDQVCDVCGQILTWTSGYVTAIEPYVETTTEYCLEGCAMGCSLLA</sequence>
<proteinExistence type="predicted"/>
<dbReference type="Proteomes" id="UP000762676">
    <property type="component" value="Unassembled WGS sequence"/>
</dbReference>
<protein>
    <recommendedName>
        <fullName evidence="3">Saposin B-type domain-containing protein</fullName>
    </recommendedName>
</protein>